<feature type="compositionally biased region" description="Low complexity" evidence="1">
    <location>
        <begin position="27"/>
        <end position="44"/>
    </location>
</feature>
<dbReference type="AlphaFoldDB" id="A0A0E9V726"/>
<sequence length="71" mass="8042">MTGGCESRRGGRHERSSAQKEERRCTHTLTHTHTDTDTLTLTTSTPTLTKTQDFRLVTKKERKMLTRVPGA</sequence>
<proteinExistence type="predicted"/>
<protein>
    <submittedName>
        <fullName evidence="2">Uncharacterized protein</fullName>
    </submittedName>
</protein>
<dbReference type="EMBL" id="GBXM01035337">
    <property type="protein sequence ID" value="JAH73240.1"/>
    <property type="molecule type" value="Transcribed_RNA"/>
</dbReference>
<organism evidence="2">
    <name type="scientific">Anguilla anguilla</name>
    <name type="common">European freshwater eel</name>
    <name type="synonym">Muraena anguilla</name>
    <dbReference type="NCBI Taxonomy" id="7936"/>
    <lineage>
        <taxon>Eukaryota</taxon>
        <taxon>Metazoa</taxon>
        <taxon>Chordata</taxon>
        <taxon>Craniata</taxon>
        <taxon>Vertebrata</taxon>
        <taxon>Euteleostomi</taxon>
        <taxon>Actinopterygii</taxon>
        <taxon>Neopterygii</taxon>
        <taxon>Teleostei</taxon>
        <taxon>Anguilliformes</taxon>
        <taxon>Anguillidae</taxon>
        <taxon>Anguilla</taxon>
    </lineage>
</organism>
<evidence type="ECO:0000313" key="2">
    <source>
        <dbReference type="EMBL" id="JAH73240.1"/>
    </source>
</evidence>
<evidence type="ECO:0000256" key="1">
    <source>
        <dbReference type="SAM" id="MobiDB-lite"/>
    </source>
</evidence>
<feature type="compositionally biased region" description="Basic and acidic residues" evidence="1">
    <location>
        <begin position="1"/>
        <end position="25"/>
    </location>
</feature>
<feature type="region of interest" description="Disordered" evidence="1">
    <location>
        <begin position="1"/>
        <end position="44"/>
    </location>
</feature>
<reference evidence="2" key="2">
    <citation type="journal article" date="2015" name="Fish Shellfish Immunol.">
        <title>Early steps in the European eel (Anguilla anguilla)-Vibrio vulnificus interaction in the gills: Role of the RtxA13 toxin.</title>
        <authorList>
            <person name="Callol A."/>
            <person name="Pajuelo D."/>
            <person name="Ebbesson L."/>
            <person name="Teles M."/>
            <person name="MacKenzie S."/>
            <person name="Amaro C."/>
        </authorList>
    </citation>
    <scope>NUCLEOTIDE SEQUENCE</scope>
</reference>
<accession>A0A0E9V726</accession>
<reference evidence="2" key="1">
    <citation type="submission" date="2014-11" db="EMBL/GenBank/DDBJ databases">
        <authorList>
            <person name="Amaro Gonzalez C."/>
        </authorList>
    </citation>
    <scope>NUCLEOTIDE SEQUENCE</scope>
</reference>
<name>A0A0E9V726_ANGAN</name>